<gene>
    <name evidence="8" type="primary">KAFR0G02490</name>
    <name evidence="8" type="ORF">KAFR_0G02490</name>
</gene>
<keyword evidence="2" id="KW-0808">Transferase</keyword>
<dbReference type="FunCoup" id="H2AY32">
    <property type="interactions" value="551"/>
</dbReference>
<evidence type="ECO:0000256" key="6">
    <source>
        <dbReference type="ARBA" id="ARBA00023315"/>
    </source>
</evidence>
<protein>
    <submittedName>
        <fullName evidence="8">Uncharacterized protein</fullName>
    </submittedName>
</protein>
<dbReference type="AlphaFoldDB" id="H2AY32"/>
<dbReference type="GO" id="GO:0071618">
    <property type="term" value="F:lysophosphatidylethanolamine acyltransferase activity"/>
    <property type="evidence" value="ECO:0007669"/>
    <property type="project" value="EnsemblFungi"/>
</dbReference>
<proteinExistence type="predicted"/>
<sequence length="616" mass="71437">MYNPVDLALSNFSGKYGIDDFTLRFATCLLGSFPLTYILKRIPNKNLNLKCTYIISISVFYLVGILNIPSGLRTLLISSMFTYVVTRFYHSRFMPYVNFVFVMGHLAINHIRATGSISNSIDITSAQMVLAMKLTSFAWSYGDGTYLKKDEFEKSLNKYQQARSIKIHPSLLEYLAFVFFFPTILTGPSFDFSDFDFWLNGKIFQDLPKDIVTTSTTNAPKNGRMVLFRVIQGIAWIVLHGYLSKFVSFGDYLNHRQNFSFIYKIHYMVILGMIARFKYYAAWIISESACILCGLGYNGSDVKTGKIKWDRVRNIDIWAVEFAESTRDCLEAWNMNTNRWLKYYVYFRVAKKGKKPGFRSTLFTFLTSAFWHGFSAGYYLTFATGALYQTCGKFYRRNFRPIFLSSDGSTAGKFKWIYDVMCWYVIKLSFGYLVMPFLALNFKDSILIWKSVYFYGHIIIVVSFFAFRGPFSTKFIKFFKSLQPSEGALQKQRAIELEISESASTLGNILKEKMEYDKALEVEENKIKEKEMHLGIPSIDPDVVEWDDAKEEWHEFWNEYTEWRNKNGLEVEEENLVLAFNNFKKEMADAAKDSSSAVRRISFSSYSPKPIKDKNE</sequence>
<reference evidence="8 9" key="1">
    <citation type="journal article" date="2011" name="Proc. Natl. Acad. Sci. U.S.A.">
        <title>Evolutionary erosion of yeast sex chromosomes by mating-type switching accidents.</title>
        <authorList>
            <person name="Gordon J.L."/>
            <person name="Armisen D."/>
            <person name="Proux-Wera E."/>
            <person name="Oheigeartaigh S.S."/>
            <person name="Byrne K.P."/>
            <person name="Wolfe K.H."/>
        </authorList>
    </citation>
    <scope>NUCLEOTIDE SEQUENCE [LARGE SCALE GENOMIC DNA]</scope>
    <source>
        <strain evidence="9">ATCC 22294 / BCRC 22015 / CBS 2517 / CECT 1963 / NBRC 1671 / NRRL Y-8276</strain>
    </source>
</reference>
<feature type="transmembrane region" description="Helical" evidence="7">
    <location>
        <begin position="51"/>
        <end position="69"/>
    </location>
</feature>
<dbReference type="HOGENOM" id="CLU_011340_5_0_1"/>
<dbReference type="GO" id="GO:0036151">
    <property type="term" value="P:phosphatidylcholine acyl-chain remodeling"/>
    <property type="evidence" value="ECO:0007669"/>
    <property type="project" value="EnsemblFungi"/>
</dbReference>
<dbReference type="GO" id="GO:0047184">
    <property type="term" value="F:1-acylglycerophosphocholine O-acyltransferase activity"/>
    <property type="evidence" value="ECO:0007669"/>
    <property type="project" value="EnsemblFungi"/>
</dbReference>
<dbReference type="GO" id="GO:0090640">
    <property type="term" value="P:phosphatidylcholine biosynthesis from sn-glycero-3-phosphocholine"/>
    <property type="evidence" value="ECO:0007669"/>
    <property type="project" value="EnsemblFungi"/>
</dbReference>
<dbReference type="GO" id="GO:0016020">
    <property type="term" value="C:membrane"/>
    <property type="evidence" value="ECO:0007669"/>
    <property type="project" value="UniProtKB-SubCell"/>
</dbReference>
<evidence type="ECO:0000256" key="4">
    <source>
        <dbReference type="ARBA" id="ARBA00022989"/>
    </source>
</evidence>
<feature type="transmembrane region" description="Helical" evidence="7">
    <location>
        <begin position="452"/>
        <end position="471"/>
    </location>
</feature>
<keyword evidence="6" id="KW-0012">Acyltransferase</keyword>
<feature type="transmembrane region" description="Helical" evidence="7">
    <location>
        <begin position="171"/>
        <end position="190"/>
    </location>
</feature>
<feature type="transmembrane region" description="Helical" evidence="7">
    <location>
        <begin position="21"/>
        <end position="39"/>
    </location>
</feature>
<dbReference type="InterPro" id="IPR004299">
    <property type="entry name" value="MBOAT_fam"/>
</dbReference>
<dbReference type="OrthoDB" id="286734at2759"/>
<dbReference type="EMBL" id="HE650827">
    <property type="protein sequence ID" value="CCF59282.1"/>
    <property type="molecule type" value="Genomic_DNA"/>
</dbReference>
<dbReference type="GeneID" id="13887261"/>
<dbReference type="GO" id="GO:0030258">
    <property type="term" value="P:lipid modification"/>
    <property type="evidence" value="ECO:0007669"/>
    <property type="project" value="TreeGrafter"/>
</dbReference>
<dbReference type="InterPro" id="IPR049941">
    <property type="entry name" value="LPLAT_7/PORCN-like"/>
</dbReference>
<name>H2AY32_KAZAF</name>
<keyword evidence="9" id="KW-1185">Reference proteome</keyword>
<evidence type="ECO:0000256" key="5">
    <source>
        <dbReference type="ARBA" id="ARBA00023136"/>
    </source>
</evidence>
<evidence type="ECO:0000256" key="3">
    <source>
        <dbReference type="ARBA" id="ARBA00022692"/>
    </source>
</evidence>
<evidence type="ECO:0000313" key="8">
    <source>
        <dbReference type="EMBL" id="CCF59282.1"/>
    </source>
</evidence>
<dbReference type="GO" id="GO:0003841">
    <property type="term" value="F:1-acylglycerol-3-phosphate O-acyltransferase activity"/>
    <property type="evidence" value="ECO:0007669"/>
    <property type="project" value="EnsemblFungi"/>
</dbReference>
<keyword evidence="3 7" id="KW-0812">Transmembrane</keyword>
<keyword evidence="5 7" id="KW-0472">Membrane</keyword>
<evidence type="ECO:0000256" key="2">
    <source>
        <dbReference type="ARBA" id="ARBA00022679"/>
    </source>
</evidence>
<dbReference type="PANTHER" id="PTHR13906:SF4">
    <property type="entry name" value="LYSOPHOSPHOLIPID ACYLTRANSFERASE 6"/>
    <property type="match status" value="1"/>
</dbReference>
<accession>H2AY32</accession>
<dbReference type="eggNOG" id="KOG2704">
    <property type="taxonomic scope" value="Eukaryota"/>
</dbReference>
<dbReference type="GO" id="GO:0006646">
    <property type="term" value="P:phosphatidylethanolamine biosynthetic process"/>
    <property type="evidence" value="ECO:0007669"/>
    <property type="project" value="EnsemblFungi"/>
</dbReference>
<keyword evidence="4 7" id="KW-1133">Transmembrane helix</keyword>
<dbReference type="Pfam" id="PF03062">
    <property type="entry name" value="MBOAT"/>
    <property type="match status" value="1"/>
</dbReference>
<dbReference type="STRING" id="1071382.H2AY32"/>
<feature type="transmembrane region" description="Helical" evidence="7">
    <location>
        <begin position="416"/>
        <end position="440"/>
    </location>
</feature>
<dbReference type="InParanoid" id="H2AY32"/>
<organism evidence="8 9">
    <name type="scientific">Kazachstania africana (strain ATCC 22294 / BCRC 22015 / CBS 2517 / CECT 1963 / NBRC 1671 / NRRL Y-8276)</name>
    <name type="common">Yeast</name>
    <name type="synonym">Kluyveromyces africanus</name>
    <dbReference type="NCBI Taxonomy" id="1071382"/>
    <lineage>
        <taxon>Eukaryota</taxon>
        <taxon>Fungi</taxon>
        <taxon>Dikarya</taxon>
        <taxon>Ascomycota</taxon>
        <taxon>Saccharomycotina</taxon>
        <taxon>Saccharomycetes</taxon>
        <taxon>Saccharomycetales</taxon>
        <taxon>Saccharomycetaceae</taxon>
        <taxon>Kazachstania</taxon>
    </lineage>
</organism>
<dbReference type="GO" id="GO:0044233">
    <property type="term" value="C:mitochondria-associated endoplasmic reticulum membrane contact site"/>
    <property type="evidence" value="ECO:0007669"/>
    <property type="project" value="EnsemblFungi"/>
</dbReference>
<evidence type="ECO:0000313" key="9">
    <source>
        <dbReference type="Proteomes" id="UP000005220"/>
    </source>
</evidence>
<feature type="transmembrane region" description="Helical" evidence="7">
    <location>
        <begin position="265"/>
        <end position="285"/>
    </location>
</feature>
<dbReference type="Proteomes" id="UP000005220">
    <property type="component" value="Chromosome 7"/>
</dbReference>
<dbReference type="KEGG" id="kaf:KAFR_0G02490"/>
<dbReference type="GO" id="GO:0005783">
    <property type="term" value="C:endoplasmic reticulum"/>
    <property type="evidence" value="ECO:0007669"/>
    <property type="project" value="EnsemblFungi"/>
</dbReference>
<dbReference type="PANTHER" id="PTHR13906">
    <property type="entry name" value="PORCUPINE"/>
    <property type="match status" value="1"/>
</dbReference>
<evidence type="ECO:0000256" key="7">
    <source>
        <dbReference type="SAM" id="Phobius"/>
    </source>
</evidence>
<comment type="subcellular location">
    <subcellularLocation>
        <location evidence="1">Membrane</location>
        <topology evidence="1">Multi-pass membrane protein</topology>
    </subcellularLocation>
</comment>
<feature type="transmembrane region" description="Helical" evidence="7">
    <location>
        <begin position="89"/>
        <end position="108"/>
    </location>
</feature>
<evidence type="ECO:0000256" key="1">
    <source>
        <dbReference type="ARBA" id="ARBA00004141"/>
    </source>
</evidence>
<feature type="transmembrane region" description="Helical" evidence="7">
    <location>
        <begin position="226"/>
        <end position="244"/>
    </location>
</feature>
<dbReference type="RefSeq" id="XP_003958417.1">
    <property type="nucleotide sequence ID" value="XM_003958368.1"/>
</dbReference>